<evidence type="ECO:0000313" key="2">
    <source>
        <dbReference type="Proteomes" id="UP000177967"/>
    </source>
</evidence>
<organism evidence="1 2">
    <name type="scientific">Candidatus Blackburnbacteria bacterium RIFCSPHIGHO2_01_FULL_43_15b</name>
    <dbReference type="NCBI Taxonomy" id="1797513"/>
    <lineage>
        <taxon>Bacteria</taxon>
        <taxon>Candidatus Blackburniibacteriota</taxon>
    </lineage>
</organism>
<name>A0A1G1V3X3_9BACT</name>
<dbReference type="Proteomes" id="UP000177967">
    <property type="component" value="Unassembled WGS sequence"/>
</dbReference>
<comment type="caution">
    <text evidence="1">The sequence shown here is derived from an EMBL/GenBank/DDBJ whole genome shotgun (WGS) entry which is preliminary data.</text>
</comment>
<protein>
    <submittedName>
        <fullName evidence="1">Uncharacterized protein</fullName>
    </submittedName>
</protein>
<accession>A0A1G1V3X3</accession>
<dbReference type="AlphaFoldDB" id="A0A1G1V3X3"/>
<proteinExistence type="predicted"/>
<dbReference type="EMBL" id="MHBW01000001">
    <property type="protein sequence ID" value="OGY10056.1"/>
    <property type="molecule type" value="Genomic_DNA"/>
</dbReference>
<sequence>MQERYRDLLVGRSNKQLFEIYSGQNILPKQLNPNNLDRRCSQALTLLQPGARLGKAPDKRSLIAQAVRTASESGGKDFAGLTMEEKARFCAGLAFVMSTRSRQEAAARTIRNKEKLSFEQAKVAQEQSGMPTLIGTIDGEPFMTVEPNGKGTVFLDHRHPQIVYTAASQPVVSEPPRFGRQWLKPIERDNNPFLTNQKPKTTSRSPSLAGRLIGIGATIITLAMAVLLKPATAHAAPDKTALSLDQSPEEVPVMSQEDFTNWSNQFPLDARRSLQDLVTENKEYGFDGRVAFEIVLMEKWLNSGGLSFTLSPNIVREVYGKYIAACESNPNGFWRELIAGVAQSYISEIRAVLGNFNPAQPAKSAIEVERPEVPAKVFNNRQPSPNFAGVLERSVLIEDAADLGKALMLYGYNPEEIANFLDQVKFRPQQPIDAGNFSISKAYNIFDLVRATAKRGIALSVADVIKGLEYIKQKATTMSSSDAIDGYLEQVSR</sequence>
<dbReference type="STRING" id="1797513.A2782_04045"/>
<reference evidence="1 2" key="1">
    <citation type="journal article" date="2016" name="Nat. Commun.">
        <title>Thousands of microbial genomes shed light on interconnected biogeochemical processes in an aquifer system.</title>
        <authorList>
            <person name="Anantharaman K."/>
            <person name="Brown C.T."/>
            <person name="Hug L.A."/>
            <person name="Sharon I."/>
            <person name="Castelle C.J."/>
            <person name="Probst A.J."/>
            <person name="Thomas B.C."/>
            <person name="Singh A."/>
            <person name="Wilkins M.J."/>
            <person name="Karaoz U."/>
            <person name="Brodie E.L."/>
            <person name="Williams K.H."/>
            <person name="Hubbard S.S."/>
            <person name="Banfield J.F."/>
        </authorList>
    </citation>
    <scope>NUCLEOTIDE SEQUENCE [LARGE SCALE GENOMIC DNA]</scope>
</reference>
<gene>
    <name evidence="1" type="ORF">A2782_04045</name>
</gene>
<evidence type="ECO:0000313" key="1">
    <source>
        <dbReference type="EMBL" id="OGY10056.1"/>
    </source>
</evidence>